<keyword evidence="2" id="KW-0732">Signal</keyword>
<dbReference type="EMBL" id="GADI01006195">
    <property type="protein sequence ID" value="JAA67613.1"/>
    <property type="molecule type" value="mRNA"/>
</dbReference>
<evidence type="ECO:0000256" key="1">
    <source>
        <dbReference type="SAM" id="MobiDB-lite"/>
    </source>
</evidence>
<evidence type="ECO:0000256" key="2">
    <source>
        <dbReference type="SAM" id="SignalP"/>
    </source>
</evidence>
<evidence type="ECO:0000313" key="3">
    <source>
        <dbReference type="EMBL" id="JAA67613.1"/>
    </source>
</evidence>
<name>A0A0K8R9U2_IXORI</name>
<feature type="region of interest" description="Disordered" evidence="1">
    <location>
        <begin position="158"/>
        <end position="177"/>
    </location>
</feature>
<organism evidence="3">
    <name type="scientific">Ixodes ricinus</name>
    <name type="common">Common tick</name>
    <name type="synonym">Acarus ricinus</name>
    <dbReference type="NCBI Taxonomy" id="34613"/>
    <lineage>
        <taxon>Eukaryota</taxon>
        <taxon>Metazoa</taxon>
        <taxon>Ecdysozoa</taxon>
        <taxon>Arthropoda</taxon>
        <taxon>Chelicerata</taxon>
        <taxon>Arachnida</taxon>
        <taxon>Acari</taxon>
        <taxon>Parasitiformes</taxon>
        <taxon>Ixodida</taxon>
        <taxon>Ixodoidea</taxon>
        <taxon>Ixodidae</taxon>
        <taxon>Ixodinae</taxon>
        <taxon>Ixodes</taxon>
    </lineage>
</organism>
<feature type="chain" id="PRO_5005517031" evidence="2">
    <location>
        <begin position="22"/>
        <end position="177"/>
    </location>
</feature>
<sequence length="177" mass="19991">MKTALTCALFGILFFGSQCSADEEISVAKQLPKEDLYKHYYQNNTGLCGSWYRNESSLESIYNCTLQTLDKKGYPIVNKTWEGFRHQYNWTIPQLVGLMCNFTVAMPDNFTLMFEFQGNLEQESLGSSDEDSVATKARPIPENELYYAEGNCSKKIYASTTTQPPTTPSKPVVVAME</sequence>
<dbReference type="AlphaFoldDB" id="A0A0K8R9U2"/>
<accession>A0A0K8R9U2</accession>
<proteinExistence type="evidence at transcript level"/>
<feature type="signal peptide" evidence="2">
    <location>
        <begin position="1"/>
        <end position="21"/>
    </location>
</feature>
<reference evidence="3" key="1">
    <citation type="submission" date="2012-12" db="EMBL/GenBank/DDBJ databases">
        <title>Identification and characterization of a phenylalanine ammonia-lyase gene family in Isatis indigotica Fort.</title>
        <authorList>
            <person name="Liu Q."/>
            <person name="Chen J."/>
            <person name="Zhou X."/>
            <person name="Di P."/>
            <person name="Xiao Y."/>
            <person name="Xuan H."/>
            <person name="Zhang L."/>
            <person name="Chen W."/>
        </authorList>
    </citation>
    <scope>NUCLEOTIDE SEQUENCE</scope>
    <source>
        <tissue evidence="3">Salivary gland</tissue>
    </source>
</reference>
<protein>
    <submittedName>
        <fullName evidence="3">Putative isac anti-complement</fullName>
    </submittedName>
</protein>